<dbReference type="InParanoid" id="A0A0G4FII1"/>
<feature type="region of interest" description="Disordered" evidence="1">
    <location>
        <begin position="258"/>
        <end position="277"/>
    </location>
</feature>
<dbReference type="InterPro" id="IPR045865">
    <property type="entry name" value="ACT-like_dom_sf"/>
</dbReference>
<feature type="compositionally biased region" description="Low complexity" evidence="1">
    <location>
        <begin position="112"/>
        <end position="132"/>
    </location>
</feature>
<protein>
    <recommendedName>
        <fullName evidence="4">ACT domain-containing protein</fullName>
    </recommendedName>
</protein>
<reference evidence="2 3" key="1">
    <citation type="submission" date="2014-11" db="EMBL/GenBank/DDBJ databases">
        <authorList>
            <person name="Zhu J."/>
            <person name="Qi W."/>
            <person name="Song R."/>
        </authorList>
    </citation>
    <scope>NUCLEOTIDE SEQUENCE [LARGE SCALE GENOMIC DNA]</scope>
</reference>
<gene>
    <name evidence="2" type="ORF">Vbra_15492</name>
</gene>
<dbReference type="CDD" id="cd04873">
    <property type="entry name" value="ACT_UUR-ACR-like"/>
    <property type="match status" value="1"/>
</dbReference>
<dbReference type="Proteomes" id="UP000041254">
    <property type="component" value="Unassembled WGS sequence"/>
</dbReference>
<name>A0A0G4FII1_VITBC</name>
<keyword evidence="3" id="KW-1185">Reference proteome</keyword>
<accession>A0A0G4FII1</accession>
<evidence type="ECO:0000256" key="1">
    <source>
        <dbReference type="SAM" id="MobiDB-lite"/>
    </source>
</evidence>
<proteinExistence type="predicted"/>
<dbReference type="EMBL" id="CDMY01000447">
    <property type="protein sequence ID" value="CEM13381.1"/>
    <property type="molecule type" value="Genomic_DNA"/>
</dbReference>
<organism evidence="2 3">
    <name type="scientific">Vitrella brassicaformis (strain CCMP3155)</name>
    <dbReference type="NCBI Taxonomy" id="1169540"/>
    <lineage>
        <taxon>Eukaryota</taxon>
        <taxon>Sar</taxon>
        <taxon>Alveolata</taxon>
        <taxon>Colpodellida</taxon>
        <taxon>Vitrellaceae</taxon>
        <taxon>Vitrella</taxon>
    </lineage>
</organism>
<dbReference type="SUPFAM" id="SSF55021">
    <property type="entry name" value="ACT-like"/>
    <property type="match status" value="1"/>
</dbReference>
<dbReference type="VEuPathDB" id="CryptoDB:Vbra_15492"/>
<dbReference type="PhylomeDB" id="A0A0G4FII1"/>
<evidence type="ECO:0000313" key="2">
    <source>
        <dbReference type="EMBL" id="CEM13381.1"/>
    </source>
</evidence>
<sequence>MLRARPSSDCQAKHLPAYRVSVVGTPDHPYVEITGNDRAGLLQLLTTCFISHGYSIATARAQSRRSGIKDVFQLEHAADGAGNGMQPMTLPRLKAVLEEALSQPCDDDDTCSTHSGLSSSLSSSTGGRSPLLAPIPELSSPPHPHPRVSTRVCRHTHAHGGGQEGELFIRGPAEMGMLAWVMRTVRTHGFVVNSAKIETLKDGTVQDTFRLAKGPMLMLSDASLEECLDDLSASMEDREYKDGSAHGWLEPQEGEELVFSPCKQPPPESFLARDRAQSLQLASTTDLAGTPKRTSQSPSVPSSPRPSPLRSVRSAVLLLPSLSRSPSDASSSGDSDVSSPASEGSPKRMWKTVEDITTAIGHRFAKRKTTL</sequence>
<feature type="region of interest" description="Disordered" evidence="1">
    <location>
        <begin position="282"/>
        <end position="354"/>
    </location>
</feature>
<feature type="region of interest" description="Disordered" evidence="1">
    <location>
        <begin position="104"/>
        <end position="149"/>
    </location>
</feature>
<dbReference type="AlphaFoldDB" id="A0A0G4FII1"/>
<evidence type="ECO:0000313" key="3">
    <source>
        <dbReference type="Proteomes" id="UP000041254"/>
    </source>
</evidence>
<feature type="compositionally biased region" description="Low complexity" evidence="1">
    <location>
        <begin position="308"/>
        <end position="342"/>
    </location>
</feature>
<evidence type="ECO:0008006" key="4">
    <source>
        <dbReference type="Google" id="ProtNLM"/>
    </source>
</evidence>